<dbReference type="SUPFAM" id="SSF56219">
    <property type="entry name" value="DNase I-like"/>
    <property type="match status" value="1"/>
</dbReference>
<dbReference type="InterPro" id="IPR036691">
    <property type="entry name" value="Endo/exonu/phosph_ase_sf"/>
</dbReference>
<organism evidence="2 3">
    <name type="scientific">Pyxidicoccus fallax</name>
    <dbReference type="NCBI Taxonomy" id="394095"/>
    <lineage>
        <taxon>Bacteria</taxon>
        <taxon>Pseudomonadati</taxon>
        <taxon>Myxococcota</taxon>
        <taxon>Myxococcia</taxon>
        <taxon>Myxococcales</taxon>
        <taxon>Cystobacterineae</taxon>
        <taxon>Myxococcaceae</taxon>
        <taxon>Pyxidicoccus</taxon>
    </lineage>
</organism>
<dbReference type="PANTHER" id="PTHR14859:SF15">
    <property type="entry name" value="ENDONUCLEASE_EXONUCLEASE_PHOSPHATASE DOMAIN-CONTAINING PROTEIN"/>
    <property type="match status" value="1"/>
</dbReference>
<dbReference type="EMBL" id="JABBJJ010000107">
    <property type="protein sequence ID" value="NMO17714.1"/>
    <property type="molecule type" value="Genomic_DNA"/>
</dbReference>
<evidence type="ECO:0000259" key="1">
    <source>
        <dbReference type="Pfam" id="PF03372"/>
    </source>
</evidence>
<sequence length="252" mass="27746">MFAVPVPLRVLTLNIAHGAPWLVPMPFLRTPWGLRRALDGISALLAREAADVVALQEVDRQCLFSGGVDQVARIAEGAGYAHVLHGPHLRVPGLFAQGTALLSRVPMHEPDVRSFESDRAVDKGYVAASIQWRGLDIDVVSVHLDPFSPERRLRQVERLARALVQRPARPRVVMGDLNAREGTPDGTVEQLCESAGLVAHSLGSGEPTYPVSRPRERLDWILASPELRFTRYARVDARVSDHFPVVAELAQD</sequence>
<dbReference type="Gene3D" id="3.60.10.10">
    <property type="entry name" value="Endonuclease/exonuclease/phosphatase"/>
    <property type="match status" value="1"/>
</dbReference>
<dbReference type="PANTHER" id="PTHR14859">
    <property type="entry name" value="CALCOFLUOR WHITE HYPERSENSITIVE PROTEIN PRECURSOR"/>
    <property type="match status" value="1"/>
</dbReference>
<accession>A0A848LJ28</accession>
<evidence type="ECO:0000313" key="3">
    <source>
        <dbReference type="Proteomes" id="UP000518300"/>
    </source>
</evidence>
<name>A0A848LJ28_9BACT</name>
<dbReference type="InterPro" id="IPR051916">
    <property type="entry name" value="GPI-anchor_lipid_remodeler"/>
</dbReference>
<reference evidence="2 3" key="1">
    <citation type="submission" date="2020-04" db="EMBL/GenBank/DDBJ databases">
        <title>Draft genome of Pyxidicoccus fallax type strain.</title>
        <authorList>
            <person name="Whitworth D.E."/>
        </authorList>
    </citation>
    <scope>NUCLEOTIDE SEQUENCE [LARGE SCALE GENOMIC DNA]</scope>
    <source>
        <strain evidence="2 3">DSM 14698</strain>
    </source>
</reference>
<dbReference type="GO" id="GO:0003824">
    <property type="term" value="F:catalytic activity"/>
    <property type="evidence" value="ECO:0007669"/>
    <property type="project" value="InterPro"/>
</dbReference>
<feature type="domain" description="Endonuclease/exonuclease/phosphatase" evidence="1">
    <location>
        <begin position="11"/>
        <end position="242"/>
    </location>
</feature>
<dbReference type="InterPro" id="IPR005135">
    <property type="entry name" value="Endo/exonuclease/phosphatase"/>
</dbReference>
<dbReference type="Pfam" id="PF03372">
    <property type="entry name" value="Exo_endo_phos"/>
    <property type="match status" value="1"/>
</dbReference>
<dbReference type="RefSeq" id="WP_169346993.1">
    <property type="nucleotide sequence ID" value="NZ_JABBJJ010000107.1"/>
</dbReference>
<keyword evidence="3" id="KW-1185">Reference proteome</keyword>
<dbReference type="AlphaFoldDB" id="A0A848LJ28"/>
<dbReference type="Proteomes" id="UP000518300">
    <property type="component" value="Unassembled WGS sequence"/>
</dbReference>
<protein>
    <recommendedName>
        <fullName evidence="1">Endonuclease/exonuclease/phosphatase domain-containing protein</fullName>
    </recommendedName>
</protein>
<proteinExistence type="predicted"/>
<dbReference type="GO" id="GO:0006506">
    <property type="term" value="P:GPI anchor biosynthetic process"/>
    <property type="evidence" value="ECO:0007669"/>
    <property type="project" value="TreeGrafter"/>
</dbReference>
<evidence type="ECO:0000313" key="2">
    <source>
        <dbReference type="EMBL" id="NMO17714.1"/>
    </source>
</evidence>
<gene>
    <name evidence="2" type="ORF">HG543_23065</name>
</gene>
<comment type="caution">
    <text evidence="2">The sequence shown here is derived from an EMBL/GenBank/DDBJ whole genome shotgun (WGS) entry which is preliminary data.</text>
</comment>
<dbReference type="GO" id="GO:0016020">
    <property type="term" value="C:membrane"/>
    <property type="evidence" value="ECO:0007669"/>
    <property type="project" value="GOC"/>
</dbReference>